<keyword evidence="10" id="KW-0812">Transmembrane</keyword>
<evidence type="ECO:0000256" key="5">
    <source>
        <dbReference type="ARBA" id="ARBA00022741"/>
    </source>
</evidence>
<feature type="domain" description="Signal transduction histidine kinase subgroup 3 dimerisation and phosphoacceptor" evidence="11">
    <location>
        <begin position="202"/>
        <end position="267"/>
    </location>
</feature>
<accession>A0ABV8FM86</accession>
<dbReference type="InterPro" id="IPR050482">
    <property type="entry name" value="Sensor_HK_TwoCompSys"/>
</dbReference>
<keyword evidence="7" id="KW-0067">ATP-binding</keyword>
<dbReference type="Gene3D" id="1.20.5.1930">
    <property type="match status" value="1"/>
</dbReference>
<evidence type="ECO:0000256" key="8">
    <source>
        <dbReference type="ARBA" id="ARBA00023012"/>
    </source>
</evidence>
<evidence type="ECO:0000256" key="6">
    <source>
        <dbReference type="ARBA" id="ARBA00022777"/>
    </source>
</evidence>
<evidence type="ECO:0000256" key="2">
    <source>
        <dbReference type="ARBA" id="ARBA00012438"/>
    </source>
</evidence>
<keyword evidence="4" id="KW-0808">Transferase</keyword>
<keyword evidence="8" id="KW-0902">Two-component regulatory system</keyword>
<protein>
    <recommendedName>
        <fullName evidence="2">histidine kinase</fullName>
        <ecNumber evidence="2">2.7.13.3</ecNumber>
    </recommendedName>
</protein>
<dbReference type="PANTHER" id="PTHR24421">
    <property type="entry name" value="NITRATE/NITRITE SENSOR PROTEIN NARX-RELATED"/>
    <property type="match status" value="1"/>
</dbReference>
<keyword evidence="3" id="KW-0597">Phosphoprotein</keyword>
<evidence type="ECO:0000313" key="13">
    <source>
        <dbReference type="Proteomes" id="UP001595847"/>
    </source>
</evidence>
<dbReference type="Proteomes" id="UP001595847">
    <property type="component" value="Unassembled WGS sequence"/>
</dbReference>
<keyword evidence="13" id="KW-1185">Reference proteome</keyword>
<feature type="transmembrane region" description="Helical" evidence="10">
    <location>
        <begin position="149"/>
        <end position="170"/>
    </location>
</feature>
<evidence type="ECO:0000256" key="10">
    <source>
        <dbReference type="SAM" id="Phobius"/>
    </source>
</evidence>
<evidence type="ECO:0000259" key="11">
    <source>
        <dbReference type="Pfam" id="PF07730"/>
    </source>
</evidence>
<keyword evidence="6 12" id="KW-0418">Kinase</keyword>
<dbReference type="EC" id="2.7.13.3" evidence="2"/>
<dbReference type="GO" id="GO:0016301">
    <property type="term" value="F:kinase activity"/>
    <property type="evidence" value="ECO:0007669"/>
    <property type="project" value="UniProtKB-KW"/>
</dbReference>
<keyword evidence="10" id="KW-1133">Transmembrane helix</keyword>
<keyword evidence="5" id="KW-0547">Nucleotide-binding</keyword>
<feature type="transmembrane region" description="Helical" evidence="10">
    <location>
        <begin position="53"/>
        <end position="71"/>
    </location>
</feature>
<feature type="transmembrane region" description="Helical" evidence="10">
    <location>
        <begin position="20"/>
        <end position="41"/>
    </location>
</feature>
<feature type="region of interest" description="Disordered" evidence="9">
    <location>
        <begin position="409"/>
        <end position="429"/>
    </location>
</feature>
<dbReference type="InterPro" id="IPR011712">
    <property type="entry name" value="Sig_transdc_His_kin_sub3_dim/P"/>
</dbReference>
<evidence type="ECO:0000256" key="4">
    <source>
        <dbReference type="ARBA" id="ARBA00022679"/>
    </source>
</evidence>
<keyword evidence="10" id="KW-0472">Membrane</keyword>
<evidence type="ECO:0000313" key="12">
    <source>
        <dbReference type="EMBL" id="MFC3995883.1"/>
    </source>
</evidence>
<comment type="catalytic activity">
    <reaction evidence="1">
        <text>ATP + protein L-histidine = ADP + protein N-phospho-L-histidine.</text>
        <dbReference type="EC" id="2.7.13.3"/>
    </reaction>
</comment>
<evidence type="ECO:0000256" key="3">
    <source>
        <dbReference type="ARBA" id="ARBA00022553"/>
    </source>
</evidence>
<dbReference type="RefSeq" id="WP_378531437.1">
    <property type="nucleotide sequence ID" value="NZ_JBHSBH010000005.1"/>
</dbReference>
<evidence type="ECO:0000256" key="7">
    <source>
        <dbReference type="ARBA" id="ARBA00022840"/>
    </source>
</evidence>
<dbReference type="InterPro" id="IPR036890">
    <property type="entry name" value="HATPase_C_sf"/>
</dbReference>
<dbReference type="CDD" id="cd16917">
    <property type="entry name" value="HATPase_UhpB-NarQ-NarX-like"/>
    <property type="match status" value="1"/>
</dbReference>
<dbReference type="SUPFAM" id="SSF55874">
    <property type="entry name" value="ATPase domain of HSP90 chaperone/DNA topoisomerase II/histidine kinase"/>
    <property type="match status" value="1"/>
</dbReference>
<evidence type="ECO:0000256" key="1">
    <source>
        <dbReference type="ARBA" id="ARBA00000085"/>
    </source>
</evidence>
<sequence length="429" mass="46151">MSLFLRRYAFLDRRVFGVLYLGSTLWALGHFALGVVLWTLSAYVARTGIDPRWLLATLAAVCLAILFRRSAPGAALALATAAVVADALLGPSTWVLVTYGDILYAVCVWGRRRLAYGTLAVVAAATAGLVAFLLYALAAGGLPGGLLSVFQALGIAVLIFLAPMTTGLSVREHHLRAELERERARQIERMAELDRGSAIAEERGRMARELHDVIANHLSAIAVQSTAALSLRDPDPGRIRQILGVVRDNSVQGLAEMRQMIGVLRAEDDLDLERVMPRLSEADRLVTTAREAGLHTGTTERGTPRPLPVQVDAAAYRIIQESLTNALRYAQPRRVDITVDYGAPDAAGQALLVLTAENEVAAAPERTWRSELGSGAGLAGMRERVALLGGDFEAGPPGGDPRRWRVRAALPYDTGEPAAGPDTDMEPRT</sequence>
<name>A0ABV8FM86_9ACTN</name>
<organism evidence="12 13">
    <name type="scientific">Nocardiopsis sediminis</name>
    <dbReference type="NCBI Taxonomy" id="1778267"/>
    <lineage>
        <taxon>Bacteria</taxon>
        <taxon>Bacillati</taxon>
        <taxon>Actinomycetota</taxon>
        <taxon>Actinomycetes</taxon>
        <taxon>Streptosporangiales</taxon>
        <taxon>Nocardiopsidaceae</taxon>
        <taxon>Nocardiopsis</taxon>
    </lineage>
</organism>
<dbReference type="Pfam" id="PF07730">
    <property type="entry name" value="HisKA_3"/>
    <property type="match status" value="1"/>
</dbReference>
<feature type="transmembrane region" description="Helical" evidence="10">
    <location>
        <begin position="77"/>
        <end position="102"/>
    </location>
</feature>
<reference evidence="13" key="1">
    <citation type="journal article" date="2019" name="Int. J. Syst. Evol. Microbiol.">
        <title>The Global Catalogue of Microorganisms (GCM) 10K type strain sequencing project: providing services to taxonomists for standard genome sequencing and annotation.</title>
        <authorList>
            <consortium name="The Broad Institute Genomics Platform"/>
            <consortium name="The Broad Institute Genome Sequencing Center for Infectious Disease"/>
            <person name="Wu L."/>
            <person name="Ma J."/>
        </authorList>
    </citation>
    <scope>NUCLEOTIDE SEQUENCE [LARGE SCALE GENOMIC DNA]</scope>
    <source>
        <strain evidence="13">TBRC 1826</strain>
    </source>
</reference>
<dbReference type="PANTHER" id="PTHR24421:SF10">
    <property type="entry name" value="NITRATE_NITRITE SENSOR PROTEIN NARQ"/>
    <property type="match status" value="1"/>
</dbReference>
<comment type="caution">
    <text evidence="12">The sequence shown here is derived from an EMBL/GenBank/DDBJ whole genome shotgun (WGS) entry which is preliminary data.</text>
</comment>
<evidence type="ECO:0000256" key="9">
    <source>
        <dbReference type="SAM" id="MobiDB-lite"/>
    </source>
</evidence>
<gene>
    <name evidence="12" type="ORF">ACFOVU_08160</name>
</gene>
<feature type="transmembrane region" description="Helical" evidence="10">
    <location>
        <begin position="114"/>
        <end position="137"/>
    </location>
</feature>
<proteinExistence type="predicted"/>
<dbReference type="Gene3D" id="3.30.565.10">
    <property type="entry name" value="Histidine kinase-like ATPase, C-terminal domain"/>
    <property type="match status" value="1"/>
</dbReference>
<dbReference type="EMBL" id="JBHSBH010000005">
    <property type="protein sequence ID" value="MFC3995883.1"/>
    <property type="molecule type" value="Genomic_DNA"/>
</dbReference>